<evidence type="ECO:0000313" key="10">
    <source>
        <dbReference type="EMBL" id="GAA1508347.1"/>
    </source>
</evidence>
<dbReference type="PROSITE" id="PS00136">
    <property type="entry name" value="SUBTILASE_ASP"/>
    <property type="match status" value="1"/>
</dbReference>
<keyword evidence="11" id="KW-1185">Reference proteome</keyword>
<dbReference type="RefSeq" id="WP_344167609.1">
    <property type="nucleotide sequence ID" value="NZ_BAAANC010000001.1"/>
</dbReference>
<dbReference type="Pfam" id="PF00082">
    <property type="entry name" value="Peptidase_S8"/>
    <property type="match status" value="1"/>
</dbReference>
<comment type="similarity">
    <text evidence="1 5 6">Belongs to the peptidase S8 family.</text>
</comment>
<reference evidence="10 11" key="1">
    <citation type="journal article" date="2019" name="Int. J. Syst. Evol. Microbiol.">
        <title>The Global Catalogue of Microorganisms (GCM) 10K type strain sequencing project: providing services to taxonomists for standard genome sequencing and annotation.</title>
        <authorList>
            <consortium name="The Broad Institute Genomics Platform"/>
            <consortium name="The Broad Institute Genome Sequencing Center for Infectious Disease"/>
            <person name="Wu L."/>
            <person name="Ma J."/>
        </authorList>
    </citation>
    <scope>NUCLEOTIDE SEQUENCE [LARGE SCALE GENOMIC DNA]</scope>
    <source>
        <strain evidence="10 11">JCM 14303</strain>
    </source>
</reference>
<organism evidence="10 11">
    <name type="scientific">Kribbella lupini</name>
    <dbReference type="NCBI Taxonomy" id="291602"/>
    <lineage>
        <taxon>Bacteria</taxon>
        <taxon>Bacillati</taxon>
        <taxon>Actinomycetota</taxon>
        <taxon>Actinomycetes</taxon>
        <taxon>Propionibacteriales</taxon>
        <taxon>Kribbellaceae</taxon>
        <taxon>Kribbella</taxon>
    </lineage>
</organism>
<evidence type="ECO:0000256" key="3">
    <source>
        <dbReference type="ARBA" id="ARBA00022801"/>
    </source>
</evidence>
<evidence type="ECO:0000256" key="4">
    <source>
        <dbReference type="ARBA" id="ARBA00022825"/>
    </source>
</evidence>
<evidence type="ECO:0000256" key="2">
    <source>
        <dbReference type="ARBA" id="ARBA00022670"/>
    </source>
</evidence>
<feature type="active site" description="Charge relay system" evidence="5">
    <location>
        <position position="401"/>
    </location>
</feature>
<dbReference type="InterPro" id="IPR050131">
    <property type="entry name" value="Peptidase_S8_subtilisin-like"/>
</dbReference>
<dbReference type="PRINTS" id="PR00723">
    <property type="entry name" value="SUBTILISIN"/>
</dbReference>
<dbReference type="PROSITE" id="PS00138">
    <property type="entry name" value="SUBTILASE_SER"/>
    <property type="match status" value="1"/>
</dbReference>
<feature type="region of interest" description="Disordered" evidence="7">
    <location>
        <begin position="447"/>
        <end position="481"/>
    </location>
</feature>
<keyword evidence="2 5" id="KW-0645">Protease</keyword>
<protein>
    <recommendedName>
        <fullName evidence="9">Peptidase S8/S53 domain-containing protein</fullName>
    </recommendedName>
</protein>
<dbReference type="InterPro" id="IPR023828">
    <property type="entry name" value="Peptidase_S8_Ser-AS"/>
</dbReference>
<comment type="caution">
    <text evidence="10">The sequence shown here is derived from an EMBL/GenBank/DDBJ whole genome shotgun (WGS) entry which is preliminary data.</text>
</comment>
<name>A0ABN1ZZY3_9ACTN</name>
<dbReference type="EMBL" id="BAAANC010000001">
    <property type="protein sequence ID" value="GAA1508347.1"/>
    <property type="molecule type" value="Genomic_DNA"/>
</dbReference>
<dbReference type="Proteomes" id="UP001500363">
    <property type="component" value="Unassembled WGS sequence"/>
</dbReference>
<dbReference type="PANTHER" id="PTHR43806">
    <property type="entry name" value="PEPTIDASE S8"/>
    <property type="match status" value="1"/>
</dbReference>
<dbReference type="InterPro" id="IPR000209">
    <property type="entry name" value="Peptidase_S8/S53_dom"/>
</dbReference>
<feature type="signal peptide" evidence="8">
    <location>
        <begin position="1"/>
        <end position="25"/>
    </location>
</feature>
<dbReference type="PANTHER" id="PTHR43806:SF65">
    <property type="entry name" value="SERINE PROTEASE APRX"/>
    <property type="match status" value="1"/>
</dbReference>
<evidence type="ECO:0000256" key="8">
    <source>
        <dbReference type="SAM" id="SignalP"/>
    </source>
</evidence>
<keyword evidence="4 5" id="KW-0720">Serine protease</keyword>
<gene>
    <name evidence="10" type="ORF">GCM10009741_01300</name>
</gene>
<dbReference type="PROSITE" id="PS00137">
    <property type="entry name" value="SUBTILASE_HIS"/>
    <property type="match status" value="1"/>
</dbReference>
<evidence type="ECO:0000313" key="11">
    <source>
        <dbReference type="Proteomes" id="UP001500363"/>
    </source>
</evidence>
<keyword evidence="3 5" id="KW-0378">Hydrolase</keyword>
<dbReference type="SUPFAM" id="SSF52743">
    <property type="entry name" value="Subtilisin-like"/>
    <property type="match status" value="1"/>
</dbReference>
<dbReference type="InterPro" id="IPR036852">
    <property type="entry name" value="Peptidase_S8/S53_dom_sf"/>
</dbReference>
<evidence type="ECO:0000259" key="9">
    <source>
        <dbReference type="Pfam" id="PF00082"/>
    </source>
</evidence>
<feature type="chain" id="PRO_5047361504" description="Peptidase S8/S53 domain-containing protein" evidence="8">
    <location>
        <begin position="26"/>
        <end position="481"/>
    </location>
</feature>
<proteinExistence type="inferred from homology"/>
<dbReference type="PROSITE" id="PS51892">
    <property type="entry name" value="SUBTILASE"/>
    <property type="match status" value="1"/>
</dbReference>
<dbReference type="InterPro" id="IPR023827">
    <property type="entry name" value="Peptidase_S8_Asp-AS"/>
</dbReference>
<evidence type="ECO:0000256" key="5">
    <source>
        <dbReference type="PROSITE-ProRule" id="PRU01240"/>
    </source>
</evidence>
<dbReference type="InterPro" id="IPR015500">
    <property type="entry name" value="Peptidase_S8_subtilisin-rel"/>
</dbReference>
<dbReference type="Gene3D" id="3.40.50.200">
    <property type="entry name" value="Peptidase S8/S53 domain"/>
    <property type="match status" value="1"/>
</dbReference>
<dbReference type="InterPro" id="IPR022398">
    <property type="entry name" value="Peptidase_S8_His-AS"/>
</dbReference>
<feature type="active site" description="Charge relay system" evidence="5">
    <location>
        <position position="235"/>
    </location>
</feature>
<feature type="domain" description="Peptidase S8/S53" evidence="9">
    <location>
        <begin position="195"/>
        <end position="437"/>
    </location>
</feature>
<feature type="compositionally biased region" description="Basic residues" evidence="7">
    <location>
        <begin position="455"/>
        <end position="481"/>
    </location>
</feature>
<accession>A0ABN1ZZY3</accession>
<evidence type="ECO:0000256" key="7">
    <source>
        <dbReference type="SAM" id="MobiDB-lite"/>
    </source>
</evidence>
<evidence type="ECO:0000256" key="1">
    <source>
        <dbReference type="ARBA" id="ARBA00011073"/>
    </source>
</evidence>
<evidence type="ECO:0000256" key="6">
    <source>
        <dbReference type="RuleBase" id="RU003355"/>
    </source>
</evidence>
<keyword evidence="8" id="KW-0732">Signal</keyword>
<sequence>MRNRRWTTTLLATALLLTLAPISQASAEQLDETGANRTVTLITGDKVVLGGGDQFSVIRPAGREQIGFESRKTPGSWTVIPSDVRGAVESGRLDRRLFDLELLLRDGYDDAARADIPLIVTGGAVQSRQATKALKSGTTLSVPKATAASFLKDFGRQSTRIAGTKIWLDGKLRPSLDHSVPQIGAPAAWQAGYTGKGVTVAVLDSGIDATHPDLSGRVVAAKNFTADPAADAVGHGTHVASTIAGRGAYQGVAPDAKLLDGKVCDDFGGCAESDVLAGLEWAVAQQAKIVNLSLGGSSAEGGPLDQAVDRWTRETGTLFVVAAGNNGRAVESPGTAASALTVGAVDRDESLADFSAPGPVSGGAIKPDVTAPGVGIVAARSSASHPESPVGDKYARMSGTSMATPHVAGAAALLAQQHAGWKAAELKAALTSTARANPALTPYSKVLGASMSRGRSGRRWSRRRRASRSVRRSGRMRTTSR</sequence>
<feature type="active site" description="Charge relay system" evidence="5">
    <location>
        <position position="204"/>
    </location>
</feature>